<keyword evidence="2 5" id="KW-0812">Transmembrane</keyword>
<dbReference type="Proteomes" id="UP000799750">
    <property type="component" value="Unassembled WGS sequence"/>
</dbReference>
<comment type="subcellular location">
    <subcellularLocation>
        <location evidence="1">Membrane</location>
        <topology evidence="1">Multi-pass membrane protein</topology>
    </subcellularLocation>
</comment>
<evidence type="ECO:0000259" key="6">
    <source>
        <dbReference type="Pfam" id="PF13813"/>
    </source>
</evidence>
<dbReference type="InterPro" id="IPR032805">
    <property type="entry name" value="Wax_synthase_dom"/>
</dbReference>
<feature type="transmembrane region" description="Helical" evidence="5">
    <location>
        <begin position="285"/>
        <end position="304"/>
    </location>
</feature>
<dbReference type="GO" id="GO:0016020">
    <property type="term" value="C:membrane"/>
    <property type="evidence" value="ECO:0007669"/>
    <property type="project" value="UniProtKB-SubCell"/>
</dbReference>
<proteinExistence type="predicted"/>
<protein>
    <recommendedName>
        <fullName evidence="6">Wax synthase domain-containing protein</fullName>
    </recommendedName>
</protein>
<evidence type="ECO:0000256" key="3">
    <source>
        <dbReference type="ARBA" id="ARBA00022989"/>
    </source>
</evidence>
<gene>
    <name evidence="7" type="ORF">BU16DRAFT_524141</name>
</gene>
<accession>A0A6A6R5R0</accession>
<feature type="transmembrane region" description="Helical" evidence="5">
    <location>
        <begin position="345"/>
        <end position="365"/>
    </location>
</feature>
<dbReference type="OrthoDB" id="1077582at2759"/>
<dbReference type="EMBL" id="MU004184">
    <property type="protein sequence ID" value="KAF2499684.1"/>
    <property type="molecule type" value="Genomic_DNA"/>
</dbReference>
<keyword evidence="3 5" id="KW-1133">Transmembrane helix</keyword>
<reference evidence="7" key="1">
    <citation type="journal article" date="2020" name="Stud. Mycol.">
        <title>101 Dothideomycetes genomes: a test case for predicting lifestyles and emergence of pathogens.</title>
        <authorList>
            <person name="Haridas S."/>
            <person name="Albert R."/>
            <person name="Binder M."/>
            <person name="Bloem J."/>
            <person name="Labutti K."/>
            <person name="Salamov A."/>
            <person name="Andreopoulos B."/>
            <person name="Baker S."/>
            <person name="Barry K."/>
            <person name="Bills G."/>
            <person name="Bluhm B."/>
            <person name="Cannon C."/>
            <person name="Castanera R."/>
            <person name="Culley D."/>
            <person name="Daum C."/>
            <person name="Ezra D."/>
            <person name="Gonzalez J."/>
            <person name="Henrissat B."/>
            <person name="Kuo A."/>
            <person name="Liang C."/>
            <person name="Lipzen A."/>
            <person name="Lutzoni F."/>
            <person name="Magnuson J."/>
            <person name="Mondo S."/>
            <person name="Nolan M."/>
            <person name="Ohm R."/>
            <person name="Pangilinan J."/>
            <person name="Park H.-J."/>
            <person name="Ramirez L."/>
            <person name="Alfaro M."/>
            <person name="Sun H."/>
            <person name="Tritt A."/>
            <person name="Yoshinaga Y."/>
            <person name="Zwiers L.-H."/>
            <person name="Turgeon B."/>
            <person name="Goodwin S."/>
            <person name="Spatafora J."/>
            <person name="Crous P."/>
            <person name="Grigoriev I."/>
        </authorList>
    </citation>
    <scope>NUCLEOTIDE SEQUENCE</scope>
    <source>
        <strain evidence="7">CBS 269.34</strain>
    </source>
</reference>
<keyword evidence="8" id="KW-1185">Reference proteome</keyword>
<evidence type="ECO:0000313" key="8">
    <source>
        <dbReference type="Proteomes" id="UP000799750"/>
    </source>
</evidence>
<evidence type="ECO:0000256" key="2">
    <source>
        <dbReference type="ARBA" id="ARBA00022692"/>
    </source>
</evidence>
<dbReference type="Pfam" id="PF13813">
    <property type="entry name" value="MBOAT_2"/>
    <property type="match status" value="1"/>
</dbReference>
<feature type="transmembrane region" description="Helical" evidence="5">
    <location>
        <begin position="56"/>
        <end position="73"/>
    </location>
</feature>
<evidence type="ECO:0000256" key="5">
    <source>
        <dbReference type="SAM" id="Phobius"/>
    </source>
</evidence>
<evidence type="ECO:0000256" key="4">
    <source>
        <dbReference type="ARBA" id="ARBA00023136"/>
    </source>
</evidence>
<dbReference type="AlphaFoldDB" id="A0A6A6R5R0"/>
<name>A0A6A6R5R0_9PEZI</name>
<keyword evidence="4 5" id="KW-0472">Membrane</keyword>
<sequence length="395" mass="44571">MESSAFLQQHCVKLFFLVVVGSLAFRPSLVRTATTLPLLGILLWQFVLLEEKTFFGDQFSLGCLIGLLFFTYIDRIVLANPDKEGWHKRTDSDADSEAATPAAPEGFFERIWWSFLTFINLRGIGWSYQVKNVPATVPANYSRWKFVLRMLVWGALCFLIEDTLSSWTASTQWGSFRDVEGFVPVGFQDTVSYQKKFLLSWTHILITYYTLEFINCVNAVVFVSLHLARPSECPSLFGDLREMYTLRKAWSVTWHQSMRRVCATMGLFTARDALGLKKGAFASKYVQLFVGFGVSAIIHAIGSIGWHGSLQTGGEFTFFLGQALAIMIEDHFVVLGRKLGARDHLVWRVLGYVWVILWFGLNSAWSSAMVANGIWNHQRGADVFGLGPPRPVKSA</sequence>
<evidence type="ECO:0000256" key="1">
    <source>
        <dbReference type="ARBA" id="ARBA00004141"/>
    </source>
</evidence>
<organism evidence="7 8">
    <name type="scientific">Lophium mytilinum</name>
    <dbReference type="NCBI Taxonomy" id="390894"/>
    <lineage>
        <taxon>Eukaryota</taxon>
        <taxon>Fungi</taxon>
        <taxon>Dikarya</taxon>
        <taxon>Ascomycota</taxon>
        <taxon>Pezizomycotina</taxon>
        <taxon>Dothideomycetes</taxon>
        <taxon>Pleosporomycetidae</taxon>
        <taxon>Mytilinidiales</taxon>
        <taxon>Mytilinidiaceae</taxon>
        <taxon>Lophium</taxon>
    </lineage>
</organism>
<evidence type="ECO:0000313" key="7">
    <source>
        <dbReference type="EMBL" id="KAF2499684.1"/>
    </source>
</evidence>
<feature type="domain" description="Wax synthase" evidence="6">
    <location>
        <begin position="233"/>
        <end position="320"/>
    </location>
</feature>